<evidence type="ECO:0000313" key="2">
    <source>
        <dbReference type="EMBL" id="MDC0723397.1"/>
    </source>
</evidence>
<reference evidence="2 3" key="1">
    <citation type="submission" date="2022-11" db="EMBL/GenBank/DDBJ databases">
        <title>Minimal conservation of predation-associated metabolite biosynthetic gene clusters underscores biosynthetic potential of Myxococcota including descriptions for ten novel species: Archangium lansinium sp. nov., Myxococcus landrumus sp. nov., Nannocystis bai.</title>
        <authorList>
            <person name="Ahearne A."/>
            <person name="Stevens C."/>
            <person name="Dowd S."/>
        </authorList>
    </citation>
    <scope>NUCLEOTIDE SEQUENCE [LARGE SCALE GENOMIC DNA]</scope>
    <source>
        <strain evidence="2 3">BB15-2</strain>
    </source>
</reference>
<organism evidence="2 3">
    <name type="scientific">Nannocystis bainbridge</name>
    <dbReference type="NCBI Taxonomy" id="2995303"/>
    <lineage>
        <taxon>Bacteria</taxon>
        <taxon>Pseudomonadati</taxon>
        <taxon>Myxococcota</taxon>
        <taxon>Polyangia</taxon>
        <taxon>Nannocystales</taxon>
        <taxon>Nannocystaceae</taxon>
        <taxon>Nannocystis</taxon>
    </lineage>
</organism>
<accession>A0ABT5EC03</accession>
<evidence type="ECO:0000259" key="1">
    <source>
        <dbReference type="Pfam" id="PF09937"/>
    </source>
</evidence>
<dbReference type="EMBL" id="JAQNDL010000005">
    <property type="protein sequence ID" value="MDC0723397.1"/>
    <property type="molecule type" value="Genomic_DNA"/>
</dbReference>
<dbReference type="Proteomes" id="UP001221686">
    <property type="component" value="Unassembled WGS sequence"/>
</dbReference>
<protein>
    <submittedName>
        <fullName evidence="2">DUF2169 domain-containing protein</fullName>
    </submittedName>
</protein>
<proteinExistence type="predicted"/>
<dbReference type="InterPro" id="IPR018683">
    <property type="entry name" value="DUF2169"/>
</dbReference>
<dbReference type="Pfam" id="PF09937">
    <property type="entry name" value="DUF2169"/>
    <property type="match status" value="1"/>
</dbReference>
<feature type="domain" description="DUF2169" evidence="1">
    <location>
        <begin position="22"/>
        <end position="362"/>
    </location>
</feature>
<evidence type="ECO:0000313" key="3">
    <source>
        <dbReference type="Proteomes" id="UP001221686"/>
    </source>
</evidence>
<comment type="caution">
    <text evidence="2">The sequence shown here is derived from an EMBL/GenBank/DDBJ whole genome shotgun (WGS) entry which is preliminary data.</text>
</comment>
<keyword evidence="3" id="KW-1185">Reference proteome</keyword>
<name>A0ABT5EC03_9BACT</name>
<gene>
    <name evidence="2" type="ORF">POL25_41335</name>
</gene>
<sequence>MRQVETRPSPTVQQVSDMLPSGEPMLAVLAKRTYDVGADGRCSLADEQAPLLAAPLDDPDVPDLLLADSDLHPYKPRTDLVLLGHAHGRQRVRRLEVLVRVPGHEHRIAVIGARTCSIEQGKLRFSDPLPIDKVPLSPLYAYGGRDRGAEARHGNPLASPEWSRALAGADPDALSPYRYPRNPVGRGYLLEVDPGHDDAFELPQLEDPTDLLTPTRIVGDWLDNWHRLPLPHAGGWVHYDWYPRIAFAGMVPIVEHFDEPPLEVERELVPDLLADGTGRTVLDFRYEIACGAPLGLQVPHLRGGEPVELHGVHPTRPRWGFTVPPAPRLHTDGRDGRLNPAEPVLHTVVIEPDLDRITLVWRGAAPARRQYHPQELESMPLRVDWRE</sequence>
<dbReference type="RefSeq" id="WP_272091939.1">
    <property type="nucleotide sequence ID" value="NZ_JAQNDL010000005.1"/>
</dbReference>